<dbReference type="Gene3D" id="3.30.379.10">
    <property type="entry name" value="Chitobiase/beta-hexosaminidase domain 2-like"/>
    <property type="match status" value="1"/>
</dbReference>
<dbReference type="OrthoDB" id="179563at2"/>
<dbReference type="GO" id="GO:0005975">
    <property type="term" value="P:carbohydrate metabolic process"/>
    <property type="evidence" value="ECO:0007669"/>
    <property type="project" value="UniProtKB-ARBA"/>
</dbReference>
<gene>
    <name evidence="6" type="ORF">EZJ43_09520</name>
</gene>
<organism evidence="6 7">
    <name type="scientific">Pedobacter changchengzhani</name>
    <dbReference type="NCBI Taxonomy" id="2529274"/>
    <lineage>
        <taxon>Bacteria</taxon>
        <taxon>Pseudomonadati</taxon>
        <taxon>Bacteroidota</taxon>
        <taxon>Sphingobacteriia</taxon>
        <taxon>Sphingobacteriales</taxon>
        <taxon>Sphingobacteriaceae</taxon>
        <taxon>Pedobacter</taxon>
    </lineage>
</organism>
<keyword evidence="7" id="KW-1185">Reference proteome</keyword>
<dbReference type="InterPro" id="IPR024732">
    <property type="entry name" value="NAGLU_C"/>
</dbReference>
<dbReference type="Pfam" id="PF05089">
    <property type="entry name" value="NAGLU"/>
    <property type="match status" value="1"/>
</dbReference>
<dbReference type="Pfam" id="PF12972">
    <property type="entry name" value="NAGLU_C"/>
    <property type="match status" value="1"/>
</dbReference>
<dbReference type="Pfam" id="PF12971">
    <property type="entry name" value="NAGLU_N"/>
    <property type="match status" value="1"/>
</dbReference>
<name>A0A4R5MKX3_9SPHI</name>
<evidence type="ECO:0000313" key="6">
    <source>
        <dbReference type="EMBL" id="TDG36232.1"/>
    </source>
</evidence>
<dbReference type="AlphaFoldDB" id="A0A4R5MKX3"/>
<dbReference type="InterPro" id="IPR024733">
    <property type="entry name" value="NAGLU_tim-barrel"/>
</dbReference>
<dbReference type="InterPro" id="IPR007781">
    <property type="entry name" value="NAGLU"/>
</dbReference>
<dbReference type="Gene3D" id="3.20.20.80">
    <property type="entry name" value="Glycosidases"/>
    <property type="match status" value="1"/>
</dbReference>
<feature type="chain" id="PRO_5020760990" evidence="2">
    <location>
        <begin position="20"/>
        <end position="748"/>
    </location>
</feature>
<evidence type="ECO:0000256" key="1">
    <source>
        <dbReference type="ARBA" id="ARBA00022801"/>
    </source>
</evidence>
<proteinExistence type="predicted"/>
<dbReference type="PANTHER" id="PTHR12872:SF1">
    <property type="entry name" value="ALPHA-N-ACETYLGLUCOSAMINIDASE"/>
    <property type="match status" value="1"/>
</dbReference>
<reference evidence="6 7" key="1">
    <citation type="submission" date="2019-02" db="EMBL/GenBank/DDBJ databases">
        <title>Pedobacter sp. nov., a novel speices isolated from soil of pinguins habitat in Antarcitica.</title>
        <authorList>
            <person name="He R.-H."/>
        </authorList>
    </citation>
    <scope>NUCLEOTIDE SEQUENCE [LARGE SCALE GENOMIC DNA]</scope>
    <source>
        <strain evidence="6 7">E01020</strain>
    </source>
</reference>
<dbReference type="InterPro" id="IPR029018">
    <property type="entry name" value="Hex-like_dom2"/>
</dbReference>
<dbReference type="InterPro" id="IPR024240">
    <property type="entry name" value="NAGLU_N"/>
</dbReference>
<keyword evidence="2" id="KW-0732">Signal</keyword>
<feature type="signal peptide" evidence="2">
    <location>
        <begin position="1"/>
        <end position="19"/>
    </location>
</feature>
<feature type="domain" description="Alpha-N-acetylglucosaminidase N-terminal" evidence="4">
    <location>
        <begin position="36"/>
        <end position="115"/>
    </location>
</feature>
<evidence type="ECO:0000259" key="3">
    <source>
        <dbReference type="Pfam" id="PF05089"/>
    </source>
</evidence>
<accession>A0A4R5MKX3</accession>
<feature type="domain" description="Alpha-N-acetylglucosaminidase tim-barrel" evidence="3">
    <location>
        <begin position="130"/>
        <end position="463"/>
    </location>
</feature>
<evidence type="ECO:0000259" key="5">
    <source>
        <dbReference type="Pfam" id="PF12972"/>
    </source>
</evidence>
<dbReference type="GO" id="GO:0016787">
    <property type="term" value="F:hydrolase activity"/>
    <property type="evidence" value="ECO:0007669"/>
    <property type="project" value="UniProtKB-KW"/>
</dbReference>
<dbReference type="Proteomes" id="UP000295668">
    <property type="component" value="Unassembled WGS sequence"/>
</dbReference>
<evidence type="ECO:0000259" key="4">
    <source>
        <dbReference type="Pfam" id="PF12971"/>
    </source>
</evidence>
<dbReference type="Gene3D" id="1.20.120.670">
    <property type="entry name" value="N-acetyl-b-d-glucoasminidase"/>
    <property type="match status" value="1"/>
</dbReference>
<sequence length="748" mass="87089">MKKFAVLYLLLFVFHVSFANSKIEPLPSKNDIALQNAYALAKRVLGARSSNFVFQLDKKTEGKDFFEVSAKGEKILVKGNNGVSLASGLNWYLKKYCNSQFSIIDEHIALPNKLPLPSSPERVETDFNHRYFFNVCTFSYTMAWWNWEQWERQIDWMAMNGVNFPLAITGQEAVWTEVYKELGLSQKQIDDFLVGPAYLPWSWMGNIDGLGGPLPQSWISKHKTLQQQILKRERAFGMKPILQAFTGHVPEALKEVFPQAKLRKTGNWSAGFGGTNFLDPSDELFQRIGKLFIKKQTEMYGTDHYYSADCFNEVNPDSNDPTFLTNVSKSVYHSMASEDPKAVWVMQAWFLYYSIDNFWKEPQVKALFNGVPNDKMIVLDLYGEVHPVWKTQSAFFGKSWVWNVLQNFGGRTSMSGKLNDITANLKDVINSPDKGNFSGIGMSMEYFGNNPVVQELTMGMVWDKQIPDVKLWLGDYVKNRYGNKNKYAVQAWEGMLQTVYNANAQNGTFLCERPGFYDSKFEYRTNPKPDYDPKVLGHALDNLLKCADEFKTLDTYQFDVVNLTRQYISPLAYYWILELQDAYEKKDLDRFLKVKAQYVDLIKDFDLLLATKREYLLGNWIEDAKRWGDTKAEKDLYEWNARNIITLWGEKFTEGEYDDLNTYAYKQWAGMFTDYHLVRWNKFFDEVEYSLRNNEKWDRADFLKWSKDFETKWSHKHDTFPTTPKGNPVEVSMQMFNKYATFINNTTK</sequence>
<feature type="domain" description="Alpha-N-acetylglucosaminidase C-terminal" evidence="5">
    <location>
        <begin position="472"/>
        <end position="738"/>
    </location>
</feature>
<evidence type="ECO:0000256" key="2">
    <source>
        <dbReference type="SAM" id="SignalP"/>
    </source>
</evidence>
<dbReference type="EMBL" id="SJCY01000005">
    <property type="protein sequence ID" value="TDG36232.1"/>
    <property type="molecule type" value="Genomic_DNA"/>
</dbReference>
<comment type="caution">
    <text evidence="6">The sequence shown here is derived from an EMBL/GenBank/DDBJ whole genome shotgun (WGS) entry which is preliminary data.</text>
</comment>
<dbReference type="PANTHER" id="PTHR12872">
    <property type="entry name" value="ALPHA-N-ACETYLGLUCOSAMINIDASE"/>
    <property type="match status" value="1"/>
</dbReference>
<protein>
    <submittedName>
        <fullName evidence="6">Alpha-N-acetylglucosaminidase</fullName>
    </submittedName>
</protein>
<evidence type="ECO:0000313" key="7">
    <source>
        <dbReference type="Proteomes" id="UP000295668"/>
    </source>
</evidence>
<keyword evidence="1" id="KW-0378">Hydrolase</keyword>
<dbReference type="RefSeq" id="WP_133262478.1">
    <property type="nucleotide sequence ID" value="NZ_SJCY01000005.1"/>
</dbReference>